<dbReference type="PROSITE" id="PS51755">
    <property type="entry name" value="OMPR_PHOB"/>
    <property type="match status" value="1"/>
</dbReference>
<comment type="caution">
    <text evidence="6">Lacks conserved residue(s) required for the propagation of feature annotation.</text>
</comment>
<dbReference type="Gene3D" id="1.10.10.10">
    <property type="entry name" value="Winged helix-like DNA-binding domain superfamily/Winged helix DNA-binding domain"/>
    <property type="match status" value="1"/>
</dbReference>
<evidence type="ECO:0000256" key="7">
    <source>
        <dbReference type="PROSITE-ProRule" id="PRU01091"/>
    </source>
</evidence>
<sequence>MILIVNQGNTPSSELQHCLQRVNADCALATSMATALHKCTHEFVPVIVLALSQPLVECLDDFRALVRKAVNSAVIVLAQQGCEAERILSLELGAQDYLDYPCNPAELQARVRVQLRRTPASSSTGNERPIQIGCFRIDHNYHHATVNGYALPLTATEFDLLYFLASHPDQVFSRAQLLSSVWGYHYSGYEHTVNSHVNRLRAKLDKAPLHSKLVETVWGVGYKFNSASVLPTEMALPYSA</sequence>
<dbReference type="SMART" id="SM00862">
    <property type="entry name" value="Trans_reg_C"/>
    <property type="match status" value="1"/>
</dbReference>
<dbReference type="InterPro" id="IPR039420">
    <property type="entry name" value="WalR-like"/>
</dbReference>
<evidence type="ECO:0000259" key="9">
    <source>
        <dbReference type="PROSITE" id="PS51755"/>
    </source>
</evidence>
<evidence type="ECO:0000313" key="10">
    <source>
        <dbReference type="EMBL" id="SHG17583.1"/>
    </source>
</evidence>
<dbReference type="RefSeq" id="WP_073320281.1">
    <property type="nucleotide sequence ID" value="NZ_FQWD01000002.1"/>
</dbReference>
<dbReference type="Pfam" id="PF00486">
    <property type="entry name" value="Trans_reg_C"/>
    <property type="match status" value="1"/>
</dbReference>
<feature type="DNA-binding region" description="OmpR/PhoB-type" evidence="7">
    <location>
        <begin position="127"/>
        <end position="226"/>
    </location>
</feature>
<evidence type="ECO:0000256" key="4">
    <source>
        <dbReference type="ARBA" id="ARBA00023125"/>
    </source>
</evidence>
<dbReference type="PROSITE" id="PS50110">
    <property type="entry name" value="RESPONSE_REGULATORY"/>
    <property type="match status" value="1"/>
</dbReference>
<dbReference type="InterPro" id="IPR001789">
    <property type="entry name" value="Sig_transdc_resp-reg_receiver"/>
</dbReference>
<reference evidence="11" key="1">
    <citation type="submission" date="2016-11" db="EMBL/GenBank/DDBJ databases">
        <authorList>
            <person name="Varghese N."/>
            <person name="Submissions S."/>
        </authorList>
    </citation>
    <scope>NUCLEOTIDE SEQUENCE [LARGE SCALE GENOMIC DNA]</scope>
    <source>
        <strain evidence="11">CGMCC 1.8995</strain>
    </source>
</reference>
<dbReference type="EMBL" id="FQWD01000002">
    <property type="protein sequence ID" value="SHG17583.1"/>
    <property type="molecule type" value="Genomic_DNA"/>
</dbReference>
<organism evidence="10 11">
    <name type="scientific">Marisediminitalea aggregata</name>
    <dbReference type="NCBI Taxonomy" id="634436"/>
    <lineage>
        <taxon>Bacteria</taxon>
        <taxon>Pseudomonadati</taxon>
        <taxon>Pseudomonadota</taxon>
        <taxon>Gammaproteobacteria</taxon>
        <taxon>Alteromonadales</taxon>
        <taxon>Alteromonadaceae</taxon>
        <taxon>Marisediminitalea</taxon>
    </lineage>
</organism>
<dbReference type="Gene3D" id="6.10.250.690">
    <property type="match status" value="1"/>
</dbReference>
<dbReference type="SUPFAM" id="SSF46894">
    <property type="entry name" value="C-terminal effector domain of the bipartite response regulators"/>
    <property type="match status" value="1"/>
</dbReference>
<dbReference type="FunFam" id="1.10.10.10:FF:000018">
    <property type="entry name" value="DNA-binding response regulator ResD"/>
    <property type="match status" value="1"/>
</dbReference>
<evidence type="ECO:0000256" key="3">
    <source>
        <dbReference type="ARBA" id="ARBA00023012"/>
    </source>
</evidence>
<gene>
    <name evidence="10" type="ORF">SAMN05216361_1551</name>
</gene>
<dbReference type="CDD" id="cd00383">
    <property type="entry name" value="trans_reg_C"/>
    <property type="match status" value="1"/>
</dbReference>
<evidence type="ECO:0000313" key="11">
    <source>
        <dbReference type="Proteomes" id="UP000184520"/>
    </source>
</evidence>
<dbReference type="PANTHER" id="PTHR48111:SF16">
    <property type="entry name" value="TRANSCRIPTIONAL REGULATORY PROTEIN GLNR"/>
    <property type="match status" value="1"/>
</dbReference>
<dbReference type="GO" id="GO:0005829">
    <property type="term" value="C:cytosol"/>
    <property type="evidence" value="ECO:0007669"/>
    <property type="project" value="TreeGrafter"/>
</dbReference>
<evidence type="ECO:0000256" key="1">
    <source>
        <dbReference type="ARBA" id="ARBA00013332"/>
    </source>
</evidence>
<keyword evidence="11" id="KW-1185">Reference proteome</keyword>
<evidence type="ECO:0000256" key="6">
    <source>
        <dbReference type="PROSITE-ProRule" id="PRU00169"/>
    </source>
</evidence>
<dbReference type="AlphaFoldDB" id="A0A1M5HNP4"/>
<dbReference type="GO" id="GO:0032993">
    <property type="term" value="C:protein-DNA complex"/>
    <property type="evidence" value="ECO:0007669"/>
    <property type="project" value="TreeGrafter"/>
</dbReference>
<dbReference type="Proteomes" id="UP000184520">
    <property type="component" value="Unassembled WGS sequence"/>
</dbReference>
<comment type="function">
    <text evidence="5">This protein is a positive regulator for the phosphate regulon. Transcription of this operon is positively regulated by PhoB and PhoR when phosphate is limited.</text>
</comment>
<dbReference type="GO" id="GO:0006355">
    <property type="term" value="P:regulation of DNA-templated transcription"/>
    <property type="evidence" value="ECO:0007669"/>
    <property type="project" value="InterPro"/>
</dbReference>
<evidence type="ECO:0000256" key="5">
    <source>
        <dbReference type="ARBA" id="ARBA00024735"/>
    </source>
</evidence>
<feature type="domain" description="Response regulatory" evidence="8">
    <location>
        <begin position="1"/>
        <end position="115"/>
    </location>
</feature>
<proteinExistence type="predicted"/>
<dbReference type="InterPro" id="IPR036388">
    <property type="entry name" value="WH-like_DNA-bd_sf"/>
</dbReference>
<keyword evidence="4 7" id="KW-0238">DNA-binding</keyword>
<evidence type="ECO:0000256" key="2">
    <source>
        <dbReference type="ARBA" id="ARBA00022553"/>
    </source>
</evidence>
<keyword evidence="2" id="KW-0597">Phosphoprotein</keyword>
<evidence type="ECO:0000259" key="8">
    <source>
        <dbReference type="PROSITE" id="PS50110"/>
    </source>
</evidence>
<dbReference type="STRING" id="634436.SAMN05216361_1551"/>
<keyword evidence="3" id="KW-0902">Two-component regulatory system</keyword>
<name>A0A1M5HNP4_9ALTE</name>
<dbReference type="GO" id="GO:0000976">
    <property type="term" value="F:transcription cis-regulatory region binding"/>
    <property type="evidence" value="ECO:0007669"/>
    <property type="project" value="TreeGrafter"/>
</dbReference>
<dbReference type="SUPFAM" id="SSF52172">
    <property type="entry name" value="CheY-like"/>
    <property type="match status" value="1"/>
</dbReference>
<dbReference type="InterPro" id="IPR011006">
    <property type="entry name" value="CheY-like_superfamily"/>
</dbReference>
<dbReference type="InterPro" id="IPR016032">
    <property type="entry name" value="Sig_transdc_resp-reg_C-effctor"/>
</dbReference>
<dbReference type="PANTHER" id="PTHR48111">
    <property type="entry name" value="REGULATOR OF RPOS"/>
    <property type="match status" value="1"/>
</dbReference>
<dbReference type="GO" id="GO:0000156">
    <property type="term" value="F:phosphorelay response regulator activity"/>
    <property type="evidence" value="ECO:0007669"/>
    <property type="project" value="TreeGrafter"/>
</dbReference>
<dbReference type="InterPro" id="IPR001867">
    <property type="entry name" value="OmpR/PhoB-type_DNA-bd"/>
</dbReference>
<dbReference type="Pfam" id="PF00072">
    <property type="entry name" value="Response_reg"/>
    <property type="match status" value="1"/>
</dbReference>
<protein>
    <recommendedName>
        <fullName evidence="1">Phosphate regulon transcriptional regulatory protein PhoB</fullName>
    </recommendedName>
</protein>
<feature type="domain" description="OmpR/PhoB-type" evidence="9">
    <location>
        <begin position="127"/>
        <end position="226"/>
    </location>
</feature>
<accession>A0A1M5HNP4</accession>